<dbReference type="AlphaFoldDB" id="A0A5R9GWJ8"/>
<accession>A0A5R9GWJ8</accession>
<evidence type="ECO:0000313" key="3">
    <source>
        <dbReference type="Proteomes" id="UP000306585"/>
    </source>
</evidence>
<proteinExistence type="predicted"/>
<keyword evidence="1" id="KW-0812">Transmembrane</keyword>
<organism evidence="2 3">
    <name type="scientific">Mariprofundus erugo</name>
    <dbReference type="NCBI Taxonomy" id="2528639"/>
    <lineage>
        <taxon>Bacteria</taxon>
        <taxon>Pseudomonadati</taxon>
        <taxon>Pseudomonadota</taxon>
        <taxon>Candidatius Mariprofundia</taxon>
        <taxon>Mariprofundales</taxon>
        <taxon>Mariprofundaceae</taxon>
        <taxon>Mariprofundus</taxon>
    </lineage>
</organism>
<dbReference type="EMBL" id="VBRY01000002">
    <property type="protein sequence ID" value="TLS68593.1"/>
    <property type="molecule type" value="Genomic_DNA"/>
</dbReference>
<gene>
    <name evidence="2" type="ORF">FEF65_02480</name>
</gene>
<comment type="caution">
    <text evidence="2">The sequence shown here is derived from an EMBL/GenBank/DDBJ whole genome shotgun (WGS) entry which is preliminary data.</text>
</comment>
<keyword evidence="3" id="KW-1185">Reference proteome</keyword>
<keyword evidence="1" id="KW-0472">Membrane</keyword>
<feature type="transmembrane region" description="Helical" evidence="1">
    <location>
        <begin position="72"/>
        <end position="94"/>
    </location>
</feature>
<dbReference type="Proteomes" id="UP000306585">
    <property type="component" value="Unassembled WGS sequence"/>
</dbReference>
<dbReference type="RefSeq" id="WP_138238213.1">
    <property type="nucleotide sequence ID" value="NZ_VBRY01000002.1"/>
</dbReference>
<evidence type="ECO:0000256" key="1">
    <source>
        <dbReference type="SAM" id="Phobius"/>
    </source>
</evidence>
<sequence>MNGNIKILVLIIGVMLLLSLLAKRDVDLFYWASSGFLFFCILVIKGYLRGEEFYAGYAGHLSPSKSNRKIRLLSFVLNVILLMGVVIVLLVRFFL</sequence>
<protein>
    <submittedName>
        <fullName evidence="2">Uncharacterized protein</fullName>
    </submittedName>
</protein>
<feature type="transmembrane region" description="Helical" evidence="1">
    <location>
        <begin position="7"/>
        <end position="22"/>
    </location>
</feature>
<feature type="transmembrane region" description="Helical" evidence="1">
    <location>
        <begin position="28"/>
        <end position="48"/>
    </location>
</feature>
<reference evidence="2 3" key="1">
    <citation type="journal article" date="2019" name="Appl. Environ. Microbiol.">
        <title>Environmental Evidence and Genomic Insight of Iron-oxidizing Bacteria Preference Towards More Corrosion Resistant Stainless Steel at Higher Salinities.</title>
        <authorList>
            <person name="Garrison C.E."/>
            <person name="Price K.A."/>
            <person name="Field E.K."/>
        </authorList>
    </citation>
    <scope>NUCLEOTIDE SEQUENCE [LARGE SCALE GENOMIC DNA]</scope>
    <source>
        <strain evidence="2 3">P3</strain>
    </source>
</reference>
<evidence type="ECO:0000313" key="2">
    <source>
        <dbReference type="EMBL" id="TLS68593.1"/>
    </source>
</evidence>
<name>A0A5R9GWJ8_9PROT</name>
<keyword evidence="1" id="KW-1133">Transmembrane helix</keyword>